<dbReference type="AlphaFoldDB" id="A0A1S0TKC5"/>
<organism evidence="7">
    <name type="scientific">Loa loa</name>
    <name type="common">Eye worm</name>
    <name type="synonym">Filaria loa</name>
    <dbReference type="NCBI Taxonomy" id="7209"/>
    <lineage>
        <taxon>Eukaryota</taxon>
        <taxon>Metazoa</taxon>
        <taxon>Ecdysozoa</taxon>
        <taxon>Nematoda</taxon>
        <taxon>Chromadorea</taxon>
        <taxon>Rhabditida</taxon>
        <taxon>Spirurina</taxon>
        <taxon>Spiruromorpha</taxon>
        <taxon>Filarioidea</taxon>
        <taxon>Onchocercidae</taxon>
        <taxon>Loa</taxon>
    </lineage>
</organism>
<dbReference type="PANTHER" id="PTHR24379:SF121">
    <property type="entry name" value="C2H2-TYPE DOMAIN-CONTAINING PROTEIN"/>
    <property type="match status" value="1"/>
</dbReference>
<keyword evidence="3 5" id="KW-0863">Zinc-finger</keyword>
<dbReference type="PANTHER" id="PTHR24379">
    <property type="entry name" value="KRAB AND ZINC FINGER DOMAIN-CONTAINING"/>
    <property type="match status" value="1"/>
</dbReference>
<evidence type="ECO:0000259" key="6">
    <source>
        <dbReference type="PROSITE" id="PS50157"/>
    </source>
</evidence>
<dbReference type="OrthoDB" id="3565419at2759"/>
<sequence length="329" mass="39473">MHNYPLCGIPSDVTLRLGFCRKYVKKYECPHVDCNATMQDKGEYDKHFRTHDKPFRYQCKLPGCGKEFHKSCSFSRHKKFCQHKPPSVKKYECPHVDCNATMQGKDEYDKHFQTHDKPFRYQCKLPDCGKEFRNPSSFSKHKKFCQYKLQIERKRKCHYCAATIQTGQEYSKHLETHKEHGLYKCTWSTCGKKWRTLKLLRQHYEKHQPKLQCEICGSFFSYKRALGEHKKQYHEVRVGQKYKCRYCNATMQTKEEYSEHLETQKEYNCTWLGCEMKFCSRSALQQHHNIHQPRPQCENCGYLFPRNRTLRIHQQRCHGGSRKFHKVSI</sequence>
<keyword evidence="4" id="KW-0862">Zinc</keyword>
<feature type="domain" description="C2H2-type" evidence="6">
    <location>
        <begin position="183"/>
        <end position="212"/>
    </location>
</feature>
<gene>
    <name evidence="7" type="ORF">LOAG_13227</name>
</gene>
<dbReference type="KEGG" id="loa:LOAG_13227"/>
<dbReference type="OMA" id="GDVLYEC"/>
<dbReference type="SUPFAM" id="SSF57667">
    <property type="entry name" value="beta-beta-alpha zinc fingers"/>
    <property type="match status" value="2"/>
</dbReference>
<dbReference type="InParanoid" id="A0A1S0TKC5"/>
<reference evidence="7" key="1">
    <citation type="submission" date="2012-04" db="EMBL/GenBank/DDBJ databases">
        <title>The Genome Sequence of Loa loa.</title>
        <authorList>
            <consortium name="The Broad Institute Genome Sequencing Platform"/>
            <consortium name="Broad Institute Genome Sequencing Center for Infectious Disease"/>
            <person name="Nutman T.B."/>
            <person name="Fink D.L."/>
            <person name="Russ C."/>
            <person name="Young S."/>
            <person name="Zeng Q."/>
            <person name="Gargeya S."/>
            <person name="Alvarado L."/>
            <person name="Berlin A."/>
            <person name="Chapman S.B."/>
            <person name="Chen Z."/>
            <person name="Freedman E."/>
            <person name="Gellesch M."/>
            <person name="Goldberg J."/>
            <person name="Griggs A."/>
            <person name="Gujja S."/>
            <person name="Heilman E.R."/>
            <person name="Heiman D."/>
            <person name="Howarth C."/>
            <person name="Mehta T."/>
            <person name="Neiman D."/>
            <person name="Pearson M."/>
            <person name="Roberts A."/>
            <person name="Saif S."/>
            <person name="Shea T."/>
            <person name="Shenoy N."/>
            <person name="Sisk P."/>
            <person name="Stolte C."/>
            <person name="Sykes S."/>
            <person name="White J."/>
            <person name="Yandava C."/>
            <person name="Haas B."/>
            <person name="Henn M.R."/>
            <person name="Nusbaum C."/>
            <person name="Birren B."/>
        </authorList>
    </citation>
    <scope>NUCLEOTIDE SEQUENCE [LARGE SCALE GENOMIC DNA]</scope>
</reference>
<evidence type="ECO:0000256" key="1">
    <source>
        <dbReference type="ARBA" id="ARBA00022723"/>
    </source>
</evidence>
<accession>A0A1S0TKC5</accession>
<dbReference type="InterPro" id="IPR013087">
    <property type="entry name" value="Znf_C2H2_type"/>
</dbReference>
<dbReference type="RefSeq" id="XP_020301215.1">
    <property type="nucleotide sequence ID" value="XM_020448661.1"/>
</dbReference>
<evidence type="ECO:0000256" key="3">
    <source>
        <dbReference type="ARBA" id="ARBA00022771"/>
    </source>
</evidence>
<proteinExistence type="predicted"/>
<protein>
    <recommendedName>
        <fullName evidence="6">C2H2-type domain-containing protein</fullName>
    </recommendedName>
</protein>
<name>A0A1S0TKC5_LOALO</name>
<evidence type="ECO:0000256" key="5">
    <source>
        <dbReference type="PROSITE-ProRule" id="PRU00042"/>
    </source>
</evidence>
<evidence type="ECO:0000256" key="4">
    <source>
        <dbReference type="ARBA" id="ARBA00022833"/>
    </source>
</evidence>
<keyword evidence="2" id="KW-0677">Repeat</keyword>
<dbReference type="Pfam" id="PF00096">
    <property type="entry name" value="zf-C2H2"/>
    <property type="match status" value="1"/>
</dbReference>
<dbReference type="SMART" id="SM00355">
    <property type="entry name" value="ZnF_C2H2"/>
    <property type="match status" value="10"/>
</dbReference>
<keyword evidence="1" id="KW-0479">Metal-binding</keyword>
<evidence type="ECO:0000256" key="2">
    <source>
        <dbReference type="ARBA" id="ARBA00022737"/>
    </source>
</evidence>
<dbReference type="PROSITE" id="PS50157">
    <property type="entry name" value="ZINC_FINGER_C2H2_2"/>
    <property type="match status" value="6"/>
</dbReference>
<feature type="domain" description="C2H2-type" evidence="6">
    <location>
        <begin position="121"/>
        <end position="155"/>
    </location>
</feature>
<feature type="domain" description="C2H2-type" evidence="6">
    <location>
        <begin position="57"/>
        <end position="83"/>
    </location>
</feature>
<dbReference type="GO" id="GO:0008270">
    <property type="term" value="F:zinc ion binding"/>
    <property type="evidence" value="ECO:0007669"/>
    <property type="project" value="UniProtKB-KW"/>
</dbReference>
<evidence type="ECO:0000313" key="7">
    <source>
        <dbReference type="EMBL" id="EFO15285.2"/>
    </source>
</evidence>
<dbReference type="GeneID" id="9950698"/>
<dbReference type="EMBL" id="JH712739">
    <property type="protein sequence ID" value="EFO15285.2"/>
    <property type="molecule type" value="Genomic_DNA"/>
</dbReference>
<feature type="domain" description="C2H2-type" evidence="6">
    <location>
        <begin position="295"/>
        <end position="323"/>
    </location>
</feature>
<feature type="domain" description="C2H2-type" evidence="6">
    <location>
        <begin position="267"/>
        <end position="296"/>
    </location>
</feature>
<dbReference type="InterPro" id="IPR036236">
    <property type="entry name" value="Znf_C2H2_sf"/>
</dbReference>
<dbReference type="PROSITE" id="PS00028">
    <property type="entry name" value="ZINC_FINGER_C2H2_1"/>
    <property type="match status" value="5"/>
</dbReference>
<dbReference type="Gene3D" id="3.30.160.60">
    <property type="entry name" value="Classic Zinc Finger"/>
    <property type="match status" value="5"/>
</dbReference>
<feature type="domain" description="C2H2-type" evidence="6">
    <location>
        <begin position="211"/>
        <end position="234"/>
    </location>
</feature>
<dbReference type="CTD" id="9950698"/>